<organism evidence="4 5">
    <name type="scientific">Tectimicrobiota bacterium</name>
    <dbReference type="NCBI Taxonomy" id="2528274"/>
    <lineage>
        <taxon>Bacteria</taxon>
        <taxon>Pseudomonadati</taxon>
        <taxon>Nitrospinota/Tectimicrobiota group</taxon>
        <taxon>Candidatus Tectimicrobiota</taxon>
    </lineage>
</organism>
<feature type="transmembrane region" description="Helical" evidence="2">
    <location>
        <begin position="417"/>
        <end position="438"/>
    </location>
</feature>
<dbReference type="SUPFAM" id="SSF109604">
    <property type="entry name" value="HD-domain/PDEase-like"/>
    <property type="match status" value="1"/>
</dbReference>
<dbReference type="Proteomes" id="UP000782312">
    <property type="component" value="Unassembled WGS sequence"/>
</dbReference>
<dbReference type="NCBIfam" id="TIGR00277">
    <property type="entry name" value="HDIG"/>
    <property type="match status" value="1"/>
</dbReference>
<evidence type="ECO:0000313" key="5">
    <source>
        <dbReference type="Proteomes" id="UP000782312"/>
    </source>
</evidence>
<feature type="transmembrane region" description="Helical" evidence="2">
    <location>
        <begin position="40"/>
        <end position="62"/>
    </location>
</feature>
<dbReference type="InterPro" id="IPR006674">
    <property type="entry name" value="HD_domain"/>
</dbReference>
<feature type="region of interest" description="Disordered" evidence="1">
    <location>
        <begin position="1"/>
        <end position="32"/>
    </location>
</feature>
<sequence length="826" mass="90653">MTRTGTQKASGKAKNGFPRRLQPRGGARKPSQRAMVGGAYFPWVMGAALSLFIALVTTTGLYSTSVSYRVGDIVRRDIKAPEDMYVQDPAATEILRQEAREKVLPHYDLDTKLDDEIEARIRSVFDTVQKTLRAQSDVVRNTLLAEAGKAPDVISETLVLEGVFKSPIFRGAEEAFERAFEGAVTPRIREWFRENRYEIWIRQDLSKLFRTALAAVIVSDKQLYGTHIAKGIMVRDIRSGRRVNLDASIVPIELRAVEGFLKQRAGRLDLRTSPPLREHLIALAAKVTRPNLTFNSRATVEAQQEEAAKIQPVTQLLKEGEMIVREGERITENHVIKLKSLDKTDRQRHVVDNMLGTAIVSFLLLSLAWVCAKRYLLSILRGPKPLVLFVILLMSQALLVKLGLLVALTLHEAYRQVALHSFHFIIPFASAPMLAALLLGRSAAVMMAVVTAGLTALLIPGSVQFSLMALAGGVYSAIQWKHYRQRSSILLACMSIGLINAALALGFSMQEGISVAVMRWMAVPLAFAGGMANVIVVSAAMPLLESVFKLTTDMRLLELTDQNHPVLRQLVVRAPGTYHHSLIVGNLAEEAAEAINAHPLLSRVGAYFHDIGKIFKPEYFIENQGRENRHDRLSPNMSALILISHVKEGVELAREHKLPQEIIDMIAQHHGTSLIRYFYEKAKGAKSGDEPREEAFCYPGPKPQTRETGILMLADIVEASSRALPDSSPGRLAALVERAIQTAFADGQLDGCNLTLKDLGRIQAAFLRVLAGIHHHRVTYPGQPAPEKKGAPNGGVYPKPAKAGQGRLAGSAAAGGSNPLKPPLGA</sequence>
<feature type="domain" description="HD/PDEase" evidence="3">
    <location>
        <begin position="573"/>
        <end position="729"/>
    </location>
</feature>
<keyword evidence="2" id="KW-1133">Transmembrane helix</keyword>
<dbReference type="InterPro" id="IPR052722">
    <property type="entry name" value="PgpH_phosphodiesterase"/>
</dbReference>
<keyword evidence="2" id="KW-0812">Transmembrane</keyword>
<evidence type="ECO:0000259" key="3">
    <source>
        <dbReference type="SMART" id="SM00471"/>
    </source>
</evidence>
<dbReference type="SMART" id="SM00471">
    <property type="entry name" value="HDc"/>
    <property type="match status" value="1"/>
</dbReference>
<accession>A0A932I2X1</accession>
<feature type="transmembrane region" description="Helical" evidence="2">
    <location>
        <begin position="386"/>
        <end position="410"/>
    </location>
</feature>
<feature type="transmembrane region" description="Helical" evidence="2">
    <location>
        <begin position="521"/>
        <end position="544"/>
    </location>
</feature>
<keyword evidence="2" id="KW-0472">Membrane</keyword>
<protein>
    <submittedName>
        <fullName evidence="4">HDIG domain-containing protein</fullName>
    </submittedName>
</protein>
<dbReference type="AlphaFoldDB" id="A0A932I2X1"/>
<dbReference type="Pfam" id="PF01966">
    <property type="entry name" value="HD"/>
    <property type="match status" value="1"/>
</dbReference>
<proteinExistence type="predicted"/>
<feature type="transmembrane region" description="Helical" evidence="2">
    <location>
        <begin position="350"/>
        <end position="370"/>
    </location>
</feature>
<feature type="transmembrane region" description="Helical" evidence="2">
    <location>
        <begin position="489"/>
        <end position="509"/>
    </location>
</feature>
<feature type="compositionally biased region" description="Low complexity" evidence="1">
    <location>
        <begin position="803"/>
        <end position="816"/>
    </location>
</feature>
<dbReference type="InterPro" id="IPR003607">
    <property type="entry name" value="HD/PDEase_dom"/>
</dbReference>
<gene>
    <name evidence="4" type="ORF">HYZ11_15995</name>
</gene>
<evidence type="ECO:0000256" key="1">
    <source>
        <dbReference type="SAM" id="MobiDB-lite"/>
    </source>
</evidence>
<dbReference type="PANTHER" id="PTHR36442:SF1">
    <property type="entry name" value="CYCLIC-DI-AMP PHOSPHODIESTERASE PGPH"/>
    <property type="match status" value="1"/>
</dbReference>
<dbReference type="InterPro" id="IPR011621">
    <property type="entry name" value="Metal-dep_PHydrolase_7TM_intra"/>
</dbReference>
<dbReference type="InterPro" id="IPR011624">
    <property type="entry name" value="Metal-dep_PHydrolase_7TM_extra"/>
</dbReference>
<dbReference type="Gene3D" id="1.10.3210.10">
    <property type="entry name" value="Hypothetical protein af1432"/>
    <property type="match status" value="1"/>
</dbReference>
<dbReference type="InterPro" id="IPR006675">
    <property type="entry name" value="HDIG_dom"/>
</dbReference>
<dbReference type="Pfam" id="PF07698">
    <property type="entry name" value="7TM-7TMR_HD"/>
    <property type="match status" value="1"/>
</dbReference>
<name>A0A932I2X1_UNCTE</name>
<dbReference type="PANTHER" id="PTHR36442">
    <property type="entry name" value="CYCLIC-DI-AMP PHOSPHODIESTERASE PGPH"/>
    <property type="match status" value="1"/>
</dbReference>
<feature type="region of interest" description="Disordered" evidence="1">
    <location>
        <begin position="780"/>
        <end position="826"/>
    </location>
</feature>
<comment type="caution">
    <text evidence="4">The sequence shown here is derived from an EMBL/GenBank/DDBJ whole genome shotgun (WGS) entry which is preliminary data.</text>
</comment>
<reference evidence="4" key="1">
    <citation type="submission" date="2020-07" db="EMBL/GenBank/DDBJ databases">
        <title>Huge and variable diversity of episymbiotic CPR bacteria and DPANN archaea in groundwater ecosystems.</title>
        <authorList>
            <person name="He C.Y."/>
            <person name="Keren R."/>
            <person name="Whittaker M."/>
            <person name="Farag I.F."/>
            <person name="Doudna J."/>
            <person name="Cate J.H.D."/>
            <person name="Banfield J.F."/>
        </authorList>
    </citation>
    <scope>NUCLEOTIDE SEQUENCE</scope>
    <source>
        <strain evidence="4">NC_groundwater_763_Ag_S-0.2um_68_21</strain>
    </source>
</reference>
<evidence type="ECO:0000256" key="2">
    <source>
        <dbReference type="SAM" id="Phobius"/>
    </source>
</evidence>
<evidence type="ECO:0000313" key="4">
    <source>
        <dbReference type="EMBL" id="MBI3129108.1"/>
    </source>
</evidence>
<feature type="transmembrane region" description="Helical" evidence="2">
    <location>
        <begin position="444"/>
        <end position="477"/>
    </location>
</feature>
<dbReference type="CDD" id="cd00077">
    <property type="entry name" value="HDc"/>
    <property type="match status" value="1"/>
</dbReference>
<dbReference type="EMBL" id="JACPUR010000038">
    <property type="protein sequence ID" value="MBI3129108.1"/>
    <property type="molecule type" value="Genomic_DNA"/>
</dbReference>
<dbReference type="Pfam" id="PF07697">
    <property type="entry name" value="7TMR-HDED"/>
    <property type="match status" value="1"/>
</dbReference>